<dbReference type="PROSITE" id="PS51257">
    <property type="entry name" value="PROKAR_LIPOPROTEIN"/>
    <property type="match status" value="1"/>
</dbReference>
<protein>
    <recommendedName>
        <fullName evidence="3">Lipoprotein</fullName>
    </recommendedName>
</protein>
<name>A0A2U1JR61_9FLAO</name>
<organism evidence="1 2">
    <name type="scientific">Flavobacterium laiguense</name>
    <dbReference type="NCBI Taxonomy" id="2169409"/>
    <lineage>
        <taxon>Bacteria</taxon>
        <taxon>Pseudomonadati</taxon>
        <taxon>Bacteroidota</taxon>
        <taxon>Flavobacteriia</taxon>
        <taxon>Flavobacteriales</taxon>
        <taxon>Flavobacteriaceae</taxon>
        <taxon>Flavobacterium</taxon>
    </lineage>
</organism>
<reference evidence="1 2" key="1">
    <citation type="submission" date="2018-04" db="EMBL/GenBank/DDBJ databases">
        <title>Flavobacterium sp. nov., isolated from glacier ice.</title>
        <authorList>
            <person name="Liu Q."/>
            <person name="Xin Y.-H."/>
        </authorList>
    </citation>
    <scope>NUCLEOTIDE SEQUENCE [LARGE SCALE GENOMIC DNA]</scope>
    <source>
        <strain evidence="1 2">LB2P30</strain>
    </source>
</reference>
<evidence type="ECO:0000313" key="2">
    <source>
        <dbReference type="Proteomes" id="UP000245618"/>
    </source>
</evidence>
<dbReference type="OrthoDB" id="1360086at2"/>
<dbReference type="AlphaFoldDB" id="A0A2U1JR61"/>
<evidence type="ECO:0000313" key="1">
    <source>
        <dbReference type="EMBL" id="PWA07641.1"/>
    </source>
</evidence>
<dbReference type="Proteomes" id="UP000245618">
    <property type="component" value="Unassembled WGS sequence"/>
</dbReference>
<evidence type="ECO:0008006" key="3">
    <source>
        <dbReference type="Google" id="ProtNLM"/>
    </source>
</evidence>
<accession>A0A2U1JR61</accession>
<gene>
    <name evidence="1" type="ORF">DB891_14130</name>
</gene>
<dbReference type="RefSeq" id="WP_116764231.1">
    <property type="nucleotide sequence ID" value="NZ_QCZH01000020.1"/>
</dbReference>
<dbReference type="EMBL" id="QCZH01000020">
    <property type="protein sequence ID" value="PWA07641.1"/>
    <property type="molecule type" value="Genomic_DNA"/>
</dbReference>
<keyword evidence="2" id="KW-1185">Reference proteome</keyword>
<comment type="caution">
    <text evidence="1">The sequence shown here is derived from an EMBL/GenBank/DDBJ whole genome shotgun (WGS) entry which is preliminary data.</text>
</comment>
<proteinExistence type="predicted"/>
<sequence>MYKGKRVLANFTTLFSILLLSLLCGCAKEKRFKEKKSFYQAVNGKDTAFLSISLTQTHFTGMYEIRYGTLGKDSGDIRGKICGDTLIGLYNYKTYGGNNNIVPIALLRRGNKIMLGKGLAMSYMNIHYFSHDAPIDYDNSEFIFEEINKSAER</sequence>